<proteinExistence type="predicted"/>
<accession>A0A4Q9KN72</accession>
<keyword evidence="2" id="KW-1185">Reference proteome</keyword>
<dbReference type="RefSeq" id="WP_131171816.1">
    <property type="nucleotide sequence ID" value="NZ_FXTL01000005.1"/>
</dbReference>
<evidence type="ECO:0000313" key="1">
    <source>
        <dbReference type="EMBL" id="TBT95229.1"/>
    </source>
</evidence>
<reference evidence="1 2" key="1">
    <citation type="submission" date="2019-01" db="EMBL/GenBank/DDBJ databases">
        <title>Lactibacter flavus gen. nov., sp. nov., a novel bacterium of the family Propionibacteriaceae isolated from raw milk and dairy products.</title>
        <authorList>
            <person name="Huptas C."/>
            <person name="Wenning M."/>
            <person name="Breitenwieser F."/>
            <person name="Doll E."/>
            <person name="Von Neubeck M."/>
            <person name="Busse H.-J."/>
            <person name="Scherer S."/>
        </authorList>
    </citation>
    <scope>NUCLEOTIDE SEQUENCE [LARGE SCALE GENOMIC DNA]</scope>
    <source>
        <strain evidence="1 2">DSM 22130</strain>
    </source>
</reference>
<dbReference type="Pfam" id="PF11253">
    <property type="entry name" value="DUF3052"/>
    <property type="match status" value="1"/>
</dbReference>
<dbReference type="AlphaFoldDB" id="A0A4Q9KN72"/>
<dbReference type="Proteomes" id="UP000291933">
    <property type="component" value="Unassembled WGS sequence"/>
</dbReference>
<organism evidence="1 2">
    <name type="scientific">Propioniciclava tarda</name>
    <dbReference type="NCBI Taxonomy" id="433330"/>
    <lineage>
        <taxon>Bacteria</taxon>
        <taxon>Bacillati</taxon>
        <taxon>Actinomycetota</taxon>
        <taxon>Actinomycetes</taxon>
        <taxon>Propionibacteriales</taxon>
        <taxon>Propionibacteriaceae</taxon>
        <taxon>Propioniciclava</taxon>
    </lineage>
</organism>
<sequence>MELRTGLAIQELGWDSDVDESLRDAIMDAVDGDLVEDALEAVDAVLLWWRDEDGDLVDGLVDSLRDLSDTGHIWLMTPKVGRPGYVDPADIAEGAITAGLALANVVKVSKDWHAQKVVRPKASRK</sequence>
<evidence type="ECO:0000313" key="2">
    <source>
        <dbReference type="Proteomes" id="UP000291933"/>
    </source>
</evidence>
<protein>
    <submittedName>
        <fullName evidence="1">DUF3052 domain-containing protein</fullName>
    </submittedName>
</protein>
<comment type="caution">
    <text evidence="1">The sequence shown here is derived from an EMBL/GenBank/DDBJ whole genome shotgun (WGS) entry which is preliminary data.</text>
</comment>
<dbReference type="OrthoDB" id="5185945at2"/>
<gene>
    <name evidence="1" type="ORF">ET996_06865</name>
</gene>
<name>A0A4Q9KN72_PROTD</name>
<dbReference type="InterPro" id="IPR021412">
    <property type="entry name" value="DUF3052"/>
</dbReference>
<dbReference type="EMBL" id="SDMR01000006">
    <property type="protein sequence ID" value="TBT95229.1"/>
    <property type="molecule type" value="Genomic_DNA"/>
</dbReference>